<evidence type="ECO:0000313" key="1">
    <source>
        <dbReference type="EMBL" id="SEU46453.1"/>
    </source>
</evidence>
<dbReference type="Proteomes" id="UP000199361">
    <property type="component" value="Unassembled WGS sequence"/>
</dbReference>
<organism evidence="1 2">
    <name type="scientific">Nonomuraea wenchangensis</name>
    <dbReference type="NCBI Taxonomy" id="568860"/>
    <lineage>
        <taxon>Bacteria</taxon>
        <taxon>Bacillati</taxon>
        <taxon>Actinomycetota</taxon>
        <taxon>Actinomycetes</taxon>
        <taxon>Streptosporangiales</taxon>
        <taxon>Streptosporangiaceae</taxon>
        <taxon>Nonomuraea</taxon>
    </lineage>
</organism>
<dbReference type="EMBL" id="FOHX01000027">
    <property type="protein sequence ID" value="SEU46453.1"/>
    <property type="molecule type" value="Genomic_DNA"/>
</dbReference>
<sequence>MADPRRENIPEVARELVPFMEAGRRGLAAANWRVGMEADDLVAPVVLAVIAEVHRRVVEGGTLDERALAAGGLMVVPVELLQALTDDEECDFDHHGGCQTHGYLSLEPDERCPQAEARELLAAATNHHNEEDQNRHA</sequence>
<accession>A0A1I0LVA6</accession>
<dbReference type="STRING" id="568860.SAMN05421811_12738"/>
<dbReference type="RefSeq" id="WP_143082630.1">
    <property type="nucleotide sequence ID" value="NZ_FOHX01000027.1"/>
</dbReference>
<keyword evidence="2" id="KW-1185">Reference proteome</keyword>
<protein>
    <submittedName>
        <fullName evidence="1">Uncharacterized protein</fullName>
    </submittedName>
</protein>
<proteinExistence type="predicted"/>
<dbReference type="OrthoDB" id="4570418at2"/>
<name>A0A1I0LVA6_9ACTN</name>
<gene>
    <name evidence="1" type="ORF">SAMN05421811_12738</name>
</gene>
<reference evidence="1 2" key="1">
    <citation type="submission" date="2016-10" db="EMBL/GenBank/DDBJ databases">
        <authorList>
            <person name="de Groot N.N."/>
        </authorList>
    </citation>
    <scope>NUCLEOTIDE SEQUENCE [LARGE SCALE GENOMIC DNA]</scope>
    <source>
        <strain evidence="1 2">CGMCC 4.5598</strain>
    </source>
</reference>
<evidence type="ECO:0000313" key="2">
    <source>
        <dbReference type="Proteomes" id="UP000199361"/>
    </source>
</evidence>
<dbReference type="AlphaFoldDB" id="A0A1I0LVA6"/>